<evidence type="ECO:0000313" key="8">
    <source>
        <dbReference type="EMBL" id="SEH78767.1"/>
    </source>
</evidence>
<name>A0A1H6L342_RUMFL</name>
<reference evidence="8 9" key="1">
    <citation type="submission" date="2016-10" db="EMBL/GenBank/DDBJ databases">
        <authorList>
            <person name="de Groot N.N."/>
        </authorList>
    </citation>
    <scope>NUCLEOTIDE SEQUENCE [LARGE SCALE GENOMIC DNA]</scope>
    <source>
        <strain evidence="8 9">YAD2003</strain>
    </source>
</reference>
<dbReference type="PANTHER" id="PTHR30287:SF2">
    <property type="entry name" value="BLL1001 PROTEIN"/>
    <property type="match status" value="1"/>
</dbReference>
<evidence type="ECO:0000256" key="1">
    <source>
        <dbReference type="ARBA" id="ARBA00004651"/>
    </source>
</evidence>
<dbReference type="AlphaFoldDB" id="A0A1H6L342"/>
<feature type="transmembrane region" description="Helical" evidence="6">
    <location>
        <begin position="731"/>
        <end position="753"/>
    </location>
</feature>
<feature type="domain" description="ABC3 transporter permease C-terminal" evidence="7">
    <location>
        <begin position="681"/>
        <end position="800"/>
    </location>
</feature>
<evidence type="ECO:0000313" key="9">
    <source>
        <dbReference type="Proteomes" id="UP000183190"/>
    </source>
</evidence>
<dbReference type="InterPro" id="IPR003838">
    <property type="entry name" value="ABC3_permease_C"/>
</dbReference>
<sequence>MFFKMLKKDLKCKKGLNVILFIFITVASVLVFAGSVEIFSYLTGEKRMAEMCNTCSLEMMVPAKTAASDEKIRQIESILDGYKDVEKYHSCDMTKIDMLRIDFPRIEEDETNSFFKWRAYFMKLPREFDLLYDTNDEPFYLKSGTIACPVDFSTSIGLRVGDKVKFTTSMGDVYELEVACFFKESGFPGRRRIIVADEDYDILTKDEVIKIKDYGLYMKDCNSVKMDELHNTLKAEDMICPMYMKYDNTDDDVIMQAIVSVFVVIISVFLIAIIFMTIRFTMIADLKSEEKEIGMMKALGVDSFSFRWLFAAKYIAFAIIGGAIGIAAGIPLSGYVVNLFNANVILPQRYETVIIGIVAVLAIIAMMIGFSLMVMRRINKISVIDSIHGENRGERFGKGFPLFLHKRKKMSVPFFLAITDILGRFKRYIFLIIAYTLGAAIILLCYNVRNSIISKEYMKLFLCHTIDFDVRIRGEFREELDKRSEAEGKNYDVLLNEMFKENGFPAYIDTLNYSWGTLLDSKGNKKENFDVLWGDGEIEKLRYRDGGKMPQLENEAAMSYFTAKKLGMKLGDVIDMSIHEESEDGINSEDVKRQLVITAFFDYSEAGNPAIIMGKDYRKGEKIYSKNWIGYVIDAPESQKAGIVKQMKQCFGDDTIRTWQESLKQDMLAEYDRLFALLEYVLGGAVIFVLILITYLYSTVFVTEETPEIALLKSSGFTDGAIKKWHLLRMAVLVVFSVVLAEVLFRTLGQLLMTKFMASYEMTGVNFLLEIPVSFIIIPLIILGVVLLTVSVTLKGIRNIGIWKISEE</sequence>
<keyword evidence="5 6" id="KW-0472">Membrane</keyword>
<dbReference type="OrthoDB" id="9766372at2"/>
<keyword evidence="4 6" id="KW-1133">Transmembrane helix</keyword>
<protein>
    <submittedName>
        <fullName evidence="8">FtsX-like permease family protein</fullName>
    </submittedName>
</protein>
<evidence type="ECO:0000256" key="2">
    <source>
        <dbReference type="ARBA" id="ARBA00022475"/>
    </source>
</evidence>
<evidence type="ECO:0000256" key="4">
    <source>
        <dbReference type="ARBA" id="ARBA00022989"/>
    </source>
</evidence>
<dbReference type="EMBL" id="FNWV01000012">
    <property type="protein sequence ID" value="SEH78767.1"/>
    <property type="molecule type" value="Genomic_DNA"/>
</dbReference>
<dbReference type="PANTHER" id="PTHR30287">
    <property type="entry name" value="MEMBRANE COMPONENT OF PREDICTED ABC SUPERFAMILY METABOLITE UPTAKE TRANSPORTER"/>
    <property type="match status" value="1"/>
</dbReference>
<dbReference type="GO" id="GO:0005886">
    <property type="term" value="C:plasma membrane"/>
    <property type="evidence" value="ECO:0007669"/>
    <property type="project" value="UniProtKB-SubCell"/>
</dbReference>
<dbReference type="RefSeq" id="WP_074718259.1">
    <property type="nucleotide sequence ID" value="NZ_FNWV01000012.1"/>
</dbReference>
<feature type="transmembrane region" description="Helical" evidence="6">
    <location>
        <begin position="674"/>
        <end position="697"/>
    </location>
</feature>
<comment type="subcellular location">
    <subcellularLocation>
        <location evidence="1">Cell membrane</location>
        <topology evidence="1">Multi-pass membrane protein</topology>
    </subcellularLocation>
</comment>
<feature type="transmembrane region" description="Helical" evidence="6">
    <location>
        <begin position="773"/>
        <end position="794"/>
    </location>
</feature>
<feature type="transmembrane region" description="Helical" evidence="6">
    <location>
        <begin position="314"/>
        <end position="333"/>
    </location>
</feature>
<feature type="transmembrane region" description="Helical" evidence="6">
    <location>
        <begin position="353"/>
        <end position="374"/>
    </location>
</feature>
<proteinExistence type="predicted"/>
<feature type="domain" description="ABC3 transporter permease C-terminal" evidence="7">
    <location>
        <begin position="265"/>
        <end position="379"/>
    </location>
</feature>
<evidence type="ECO:0000259" key="7">
    <source>
        <dbReference type="Pfam" id="PF02687"/>
    </source>
</evidence>
<gene>
    <name evidence="8" type="ORF">SAMN02910265_02690</name>
</gene>
<evidence type="ECO:0000256" key="5">
    <source>
        <dbReference type="ARBA" id="ARBA00023136"/>
    </source>
</evidence>
<keyword evidence="3 6" id="KW-0812">Transmembrane</keyword>
<dbReference type="Proteomes" id="UP000183190">
    <property type="component" value="Unassembled WGS sequence"/>
</dbReference>
<feature type="transmembrane region" description="Helical" evidence="6">
    <location>
        <begin position="428"/>
        <end position="449"/>
    </location>
</feature>
<organism evidence="8 9">
    <name type="scientific">Ruminococcus flavefaciens</name>
    <dbReference type="NCBI Taxonomy" id="1265"/>
    <lineage>
        <taxon>Bacteria</taxon>
        <taxon>Bacillati</taxon>
        <taxon>Bacillota</taxon>
        <taxon>Clostridia</taxon>
        <taxon>Eubacteriales</taxon>
        <taxon>Oscillospiraceae</taxon>
        <taxon>Ruminococcus</taxon>
    </lineage>
</organism>
<feature type="transmembrane region" description="Helical" evidence="6">
    <location>
        <begin position="253"/>
        <end position="278"/>
    </location>
</feature>
<dbReference type="Pfam" id="PF02687">
    <property type="entry name" value="FtsX"/>
    <property type="match status" value="2"/>
</dbReference>
<evidence type="ECO:0000256" key="6">
    <source>
        <dbReference type="SAM" id="Phobius"/>
    </source>
</evidence>
<accession>A0A1H6L342</accession>
<keyword evidence="2" id="KW-1003">Cell membrane</keyword>
<evidence type="ECO:0000256" key="3">
    <source>
        <dbReference type="ARBA" id="ARBA00022692"/>
    </source>
</evidence>
<dbReference type="InterPro" id="IPR038766">
    <property type="entry name" value="Membrane_comp_ABC_pdt"/>
</dbReference>